<accession>Q39FD2</accession>
<dbReference type="EMBL" id="CP000151">
    <property type="protein sequence ID" value="ABB08834.1"/>
    <property type="molecule type" value="Genomic_DNA"/>
</dbReference>
<gene>
    <name evidence="2" type="ordered locus">Bcep18194_A5240</name>
</gene>
<dbReference type="Pfam" id="PF13392">
    <property type="entry name" value="HNH_3"/>
    <property type="match status" value="1"/>
</dbReference>
<sequence>MSARERFLEKIQPIPMCGCWAWEGYVDAEMGYGMFWLNGSMQLSHRVSYMLFNGDIPSGLHVLHRCDVPCCANPNHLWLGTNDQNVQDKVAKGRAARLRGTDHPAAKVDESIVRMIRRSPQSARVLAREPSISSHSERHAGSIGAVGFLQKGIERQLDRSDAVDTPMSDFKSSILDLLAG</sequence>
<dbReference type="InterPro" id="IPR044925">
    <property type="entry name" value="His-Me_finger_sf"/>
</dbReference>
<dbReference type="HOGENOM" id="CLU_1493509_0_0_4"/>
<keyword evidence="3" id="KW-1185">Reference proteome</keyword>
<organism evidence="2 3">
    <name type="scientific">Burkholderia lata (strain ATCC 17760 / DSM 23089 / LMG 22485 / NCIMB 9086 / R18194 / 383)</name>
    <dbReference type="NCBI Taxonomy" id="482957"/>
    <lineage>
        <taxon>Bacteria</taxon>
        <taxon>Pseudomonadati</taxon>
        <taxon>Pseudomonadota</taxon>
        <taxon>Betaproteobacteria</taxon>
        <taxon>Burkholderiales</taxon>
        <taxon>Burkholderiaceae</taxon>
        <taxon>Burkholderia</taxon>
        <taxon>Burkholderia cepacia complex</taxon>
    </lineage>
</organism>
<name>Q39FD2_BURL3</name>
<dbReference type="Proteomes" id="UP000002705">
    <property type="component" value="Chromosome 1"/>
</dbReference>
<dbReference type="GeneID" id="45099719"/>
<proteinExistence type="predicted"/>
<dbReference type="InterPro" id="IPR003615">
    <property type="entry name" value="HNH_nuc"/>
</dbReference>
<reference evidence="2" key="1">
    <citation type="submission" date="2009-01" db="EMBL/GenBank/DDBJ databases">
        <title>Complete sequence of chromosome 1 of Burkholderia sp. 383.</title>
        <authorList>
            <consortium name="US DOE Joint Genome Institute"/>
            <person name="Copeland A."/>
            <person name="Lucas S."/>
            <person name="Lapidus A."/>
            <person name="Barry K."/>
            <person name="Detter J.C."/>
            <person name="Glavina T."/>
            <person name="Hammon N."/>
            <person name="Israni S."/>
            <person name="Pitluck S."/>
            <person name="Chain P."/>
            <person name="Malfatti S."/>
            <person name="Shin M."/>
            <person name="Vergez L."/>
            <person name="Schmutz J."/>
            <person name="Larimer F."/>
            <person name="Land M."/>
            <person name="Kyrpides N."/>
            <person name="Lykidis A."/>
            <person name="Richardson P."/>
        </authorList>
    </citation>
    <scope>NUCLEOTIDE SEQUENCE</scope>
    <source>
        <strain evidence="2">383</strain>
    </source>
</reference>
<dbReference type="KEGG" id="bur:Bcep18194_A5240"/>
<dbReference type="PATRIC" id="fig|482957.22.peg.2184"/>
<evidence type="ECO:0000313" key="3">
    <source>
        <dbReference type="Proteomes" id="UP000002705"/>
    </source>
</evidence>
<dbReference type="Gene3D" id="3.90.75.10">
    <property type="entry name" value="Homing Intron 3 (I-ppo) Encoded Endonuclease, Chain A"/>
    <property type="match status" value="1"/>
</dbReference>
<dbReference type="GO" id="GO:0004519">
    <property type="term" value="F:endonuclease activity"/>
    <property type="evidence" value="ECO:0007669"/>
    <property type="project" value="InterPro"/>
</dbReference>
<dbReference type="RefSeq" id="WP_011352377.1">
    <property type="nucleotide sequence ID" value="NC_007510.1"/>
</dbReference>
<dbReference type="InterPro" id="IPR044930">
    <property type="entry name" value="Homing_endonuclease_His-Me"/>
</dbReference>
<evidence type="ECO:0000259" key="1">
    <source>
        <dbReference type="Pfam" id="PF13392"/>
    </source>
</evidence>
<feature type="domain" description="HNH nuclease" evidence="1">
    <location>
        <begin position="45"/>
        <end position="86"/>
    </location>
</feature>
<dbReference type="AlphaFoldDB" id="Q39FD2"/>
<protein>
    <recommendedName>
        <fullName evidence="1">HNH nuclease domain-containing protein</fullName>
    </recommendedName>
</protein>
<dbReference type="SUPFAM" id="SSF54060">
    <property type="entry name" value="His-Me finger endonucleases"/>
    <property type="match status" value="1"/>
</dbReference>
<evidence type="ECO:0000313" key="2">
    <source>
        <dbReference type="EMBL" id="ABB08834.1"/>
    </source>
</evidence>